<reference evidence="9" key="1">
    <citation type="submission" date="2020-11" db="EMBL/GenBank/DDBJ databases">
        <authorList>
            <person name="Tran Van P."/>
        </authorList>
    </citation>
    <scope>NUCLEOTIDE SEQUENCE</scope>
</reference>
<keyword evidence="1 7" id="KW-0479">Metal-binding</keyword>
<protein>
    <recommendedName>
        <fullName evidence="11">G protein alpha subunit</fullName>
    </recommendedName>
</protein>
<dbReference type="FunFam" id="3.40.50.300:FF:000692">
    <property type="entry name" value="Guanine nucleotide-binding protein subunit alpha"/>
    <property type="match status" value="1"/>
</dbReference>
<dbReference type="PANTHER" id="PTHR10218">
    <property type="entry name" value="GTP-BINDING PROTEIN ALPHA SUBUNIT"/>
    <property type="match status" value="1"/>
</dbReference>
<keyword evidence="3 7" id="KW-0460">Magnesium</keyword>
<dbReference type="InterPro" id="IPR001019">
    <property type="entry name" value="Gprotein_alpha_su"/>
</dbReference>
<gene>
    <name evidence="9" type="ORF">DSTB1V02_LOCUS8469</name>
</gene>
<dbReference type="Pfam" id="PF00503">
    <property type="entry name" value="G-alpha"/>
    <property type="match status" value="2"/>
</dbReference>
<dbReference type="GO" id="GO:0005834">
    <property type="term" value="C:heterotrimeric G-protein complex"/>
    <property type="evidence" value="ECO:0007669"/>
    <property type="project" value="TreeGrafter"/>
</dbReference>
<evidence type="ECO:0000256" key="6">
    <source>
        <dbReference type="PIRSR" id="PIRSR601019-1"/>
    </source>
</evidence>
<dbReference type="GO" id="GO:0003925">
    <property type="term" value="F:G protein activity"/>
    <property type="evidence" value="ECO:0007669"/>
    <property type="project" value="UniProtKB-ARBA"/>
</dbReference>
<evidence type="ECO:0000256" key="8">
    <source>
        <dbReference type="SAM" id="MobiDB-lite"/>
    </source>
</evidence>
<dbReference type="GO" id="GO:0005525">
    <property type="term" value="F:GTP binding"/>
    <property type="evidence" value="ECO:0007669"/>
    <property type="project" value="UniProtKB-KW"/>
</dbReference>
<feature type="binding site" evidence="6">
    <location>
        <begin position="185"/>
        <end position="186"/>
    </location>
    <ligand>
        <name>GTP</name>
        <dbReference type="ChEBI" id="CHEBI:37565"/>
    </ligand>
</feature>
<evidence type="ECO:0000256" key="4">
    <source>
        <dbReference type="ARBA" id="ARBA00023134"/>
    </source>
</evidence>
<dbReference type="GO" id="GO:0046872">
    <property type="term" value="F:metal ion binding"/>
    <property type="evidence" value="ECO:0007669"/>
    <property type="project" value="UniProtKB-KW"/>
</dbReference>
<dbReference type="OrthoDB" id="5817230at2759"/>
<dbReference type="EMBL" id="CAJPEV010001938">
    <property type="protein sequence ID" value="CAG0894983.1"/>
    <property type="molecule type" value="Genomic_DNA"/>
</dbReference>
<dbReference type="FunFam" id="1.10.400.10:FF:000002">
    <property type="entry name" value="guanine nucleotide-binding protein G(Q) subunit alpha"/>
    <property type="match status" value="1"/>
</dbReference>
<evidence type="ECO:0000313" key="9">
    <source>
        <dbReference type="EMBL" id="CAD7248658.1"/>
    </source>
</evidence>
<dbReference type="SUPFAM" id="SSF52540">
    <property type="entry name" value="P-loop containing nucleoside triphosphate hydrolases"/>
    <property type="match status" value="1"/>
</dbReference>
<dbReference type="SUPFAM" id="SSF47895">
    <property type="entry name" value="Transducin (alpha subunit), insertion domain"/>
    <property type="match status" value="1"/>
</dbReference>
<accession>A0A7R8XDP2</accession>
<proteinExistence type="predicted"/>
<keyword evidence="2 6" id="KW-0547">Nucleotide-binding</keyword>
<feature type="region of interest" description="Disordered" evidence="8">
    <location>
        <begin position="1"/>
        <end position="23"/>
    </location>
</feature>
<evidence type="ECO:0000256" key="5">
    <source>
        <dbReference type="ARBA" id="ARBA00023224"/>
    </source>
</evidence>
<keyword evidence="4 6" id="KW-0342">GTP-binding</keyword>
<dbReference type="Gene3D" id="1.10.400.10">
    <property type="entry name" value="GI Alpha 1, domain 2-like"/>
    <property type="match status" value="1"/>
</dbReference>
<dbReference type="GO" id="GO:0001664">
    <property type="term" value="F:G protein-coupled receptor binding"/>
    <property type="evidence" value="ECO:0007669"/>
    <property type="project" value="TreeGrafter"/>
</dbReference>
<dbReference type="GO" id="GO:0007188">
    <property type="term" value="P:adenylate cyclase-modulating G protein-coupled receptor signaling pathway"/>
    <property type="evidence" value="ECO:0007669"/>
    <property type="project" value="TreeGrafter"/>
</dbReference>
<dbReference type="Gene3D" id="3.40.50.300">
    <property type="entry name" value="P-loop containing nucleotide triphosphate hydrolases"/>
    <property type="match status" value="1"/>
</dbReference>
<feature type="binding site" evidence="7">
    <location>
        <position position="83"/>
    </location>
    <ligand>
        <name>Mg(2+)</name>
        <dbReference type="ChEBI" id="CHEBI:18420"/>
    </ligand>
</feature>
<evidence type="ECO:0000256" key="3">
    <source>
        <dbReference type="ARBA" id="ARBA00022842"/>
    </source>
</evidence>
<evidence type="ECO:0000256" key="7">
    <source>
        <dbReference type="PIRSR" id="PIRSR601019-2"/>
    </source>
</evidence>
<dbReference type="PROSITE" id="PS51882">
    <property type="entry name" value="G_ALPHA"/>
    <property type="match status" value="1"/>
</dbReference>
<feature type="binding site" evidence="6">
    <location>
        <begin position="79"/>
        <end position="84"/>
    </location>
    <ligand>
        <name>GTP</name>
        <dbReference type="ChEBI" id="CHEBI:37565"/>
    </ligand>
</feature>
<dbReference type="PANTHER" id="PTHR10218:SF365">
    <property type="entry name" value="EGL-30"/>
    <property type="match status" value="1"/>
</dbReference>
<dbReference type="Proteomes" id="UP000677054">
    <property type="component" value="Unassembled WGS sequence"/>
</dbReference>
<organism evidence="9">
    <name type="scientific">Darwinula stevensoni</name>
    <dbReference type="NCBI Taxonomy" id="69355"/>
    <lineage>
        <taxon>Eukaryota</taxon>
        <taxon>Metazoa</taxon>
        <taxon>Ecdysozoa</taxon>
        <taxon>Arthropoda</taxon>
        <taxon>Crustacea</taxon>
        <taxon>Oligostraca</taxon>
        <taxon>Ostracoda</taxon>
        <taxon>Podocopa</taxon>
        <taxon>Podocopida</taxon>
        <taxon>Darwinulocopina</taxon>
        <taxon>Darwinuloidea</taxon>
        <taxon>Darwinulidae</taxon>
        <taxon>Darwinula</taxon>
    </lineage>
</organism>
<dbReference type="GO" id="GO:0005737">
    <property type="term" value="C:cytoplasm"/>
    <property type="evidence" value="ECO:0007669"/>
    <property type="project" value="TreeGrafter"/>
</dbReference>
<dbReference type="InterPro" id="IPR011025">
    <property type="entry name" value="GproteinA_insert"/>
</dbReference>
<keyword evidence="10" id="KW-1185">Reference proteome</keyword>
<dbReference type="GO" id="GO:0031683">
    <property type="term" value="F:G-protein beta/gamma-subunit complex binding"/>
    <property type="evidence" value="ECO:0007669"/>
    <property type="project" value="InterPro"/>
</dbReference>
<dbReference type="EMBL" id="LR901455">
    <property type="protein sequence ID" value="CAD7248658.1"/>
    <property type="molecule type" value="Genomic_DNA"/>
</dbReference>
<evidence type="ECO:0000256" key="1">
    <source>
        <dbReference type="ARBA" id="ARBA00022723"/>
    </source>
</evidence>
<dbReference type="SMART" id="SM00275">
    <property type="entry name" value="G_alpha"/>
    <property type="match status" value="1"/>
</dbReference>
<evidence type="ECO:0000313" key="10">
    <source>
        <dbReference type="Proteomes" id="UP000677054"/>
    </source>
</evidence>
<keyword evidence="5" id="KW-0807">Transducer</keyword>
<evidence type="ECO:0000256" key="2">
    <source>
        <dbReference type="ARBA" id="ARBA00022741"/>
    </source>
</evidence>
<evidence type="ECO:0008006" key="11">
    <source>
        <dbReference type="Google" id="ProtNLM"/>
    </source>
</evidence>
<dbReference type="CDD" id="cd00066">
    <property type="entry name" value="G-alpha"/>
    <property type="match status" value="1"/>
</dbReference>
<sequence length="315" mass="35897">MAGAKLPASSDCRDGCSQQGLSSAGNSQLKALSARLDKFNTKRKMNLERKRINAEIDKQIRKDARDAKHEYVVLLGLPESGKSTARKQMRIGLGAGYSEDDRRGFITYVYQHIFLVMQCIIRAMDLLEIPYGTRECKDKAELVKSVDRETVTAFEEPYVSVIKMLWKDTGIQECYNRSREYSLSDSTKYFLSNIDRIASPSYLPTDQDIVRVRVTITGIVEEIIYNYDQFLTDGHSGDRQNRLEQSKAMFMTVTSLCHSAHLILLLNKMDLFTEKIMYSDLADYFPEYDGPRKDAIAAREFILRIHAAAEPVIEA</sequence>
<dbReference type="InterPro" id="IPR027417">
    <property type="entry name" value="P-loop_NTPase"/>
</dbReference>
<dbReference type="AlphaFoldDB" id="A0A7R8XDP2"/>
<dbReference type="PRINTS" id="PR00318">
    <property type="entry name" value="GPROTEINA"/>
</dbReference>
<feature type="binding site" evidence="6">
    <location>
        <begin position="267"/>
        <end position="270"/>
    </location>
    <ligand>
        <name>GTP</name>
        <dbReference type="ChEBI" id="CHEBI:37565"/>
    </ligand>
</feature>
<name>A0A7R8XDP2_9CRUS</name>